<protein>
    <submittedName>
        <fullName evidence="6">SAM-dependent methyltransferase</fullName>
    </submittedName>
</protein>
<dbReference type="InterPro" id="IPR049480">
    <property type="entry name" value="BVU_1015-like_N"/>
</dbReference>
<dbReference type="InterPro" id="IPR001077">
    <property type="entry name" value="COMT_C"/>
</dbReference>
<keyword evidence="2" id="KW-0808">Transferase</keyword>
<sequence>MKLFPALEKRYSNEQLSAGDAQRLAQEIAFAPVVFQVSRLMVKFGIFDRLIEERNGMTLDEIARSAGLSRYAAQVLLESSLTIGTVLIQGDRYFISKAGWFLTKDKMARVNMDFVHEVCYQGLFDLEATLLNGKPEGLKVFGDWPTIYEGLSQLPETVQEKWFAFDHYYSDNSFAEALEIVFSRPVKKLLDVGGNTGRWAVQCVAHRADVEVTIMDLPQQIGLMRKAVAGKTGEERIHGHPADLLDAEVPFPTGFDAVWMSQFLDCFSEEEVISILSRAARSMGAETDLYIMEPFWDRQKYETAAYCLAQTSVYFTVMANGNSKIYHSEDMIRCVEHAGLQVVEIHDKLGRGHSILRCRKSSSGK</sequence>
<comment type="caution">
    <text evidence="6">The sequence shown here is derived from an EMBL/GenBank/DDBJ whole genome shotgun (WGS) entry which is preliminary data.</text>
</comment>
<keyword evidence="1 6" id="KW-0489">Methyltransferase</keyword>
<dbReference type="AlphaFoldDB" id="A0A1X3DLE8"/>
<dbReference type="SUPFAM" id="SSF53335">
    <property type="entry name" value="S-adenosyl-L-methionine-dependent methyltransferases"/>
    <property type="match status" value="1"/>
</dbReference>
<dbReference type="EMBL" id="MTAB01000002">
    <property type="protein sequence ID" value="OSI24945.1"/>
    <property type="molecule type" value="Genomic_DNA"/>
</dbReference>
<evidence type="ECO:0000259" key="4">
    <source>
        <dbReference type="Pfam" id="PF00891"/>
    </source>
</evidence>
<dbReference type="InterPro" id="IPR036388">
    <property type="entry name" value="WH-like_DNA-bd_sf"/>
</dbReference>
<proteinExistence type="predicted"/>
<dbReference type="OrthoDB" id="9805418at2"/>
<evidence type="ECO:0000256" key="1">
    <source>
        <dbReference type="ARBA" id="ARBA00022603"/>
    </source>
</evidence>
<accession>A0A1X3DLE8</accession>
<dbReference type="InterPro" id="IPR016461">
    <property type="entry name" value="COMT-like"/>
</dbReference>
<dbReference type="RefSeq" id="WP_085357659.1">
    <property type="nucleotide sequence ID" value="NZ_MTAB01000002.1"/>
</dbReference>
<organism evidence="6 7">
    <name type="scientific">Neisseria dumasiana</name>
    <dbReference type="NCBI Taxonomy" id="1931275"/>
    <lineage>
        <taxon>Bacteria</taxon>
        <taxon>Pseudomonadati</taxon>
        <taxon>Pseudomonadota</taxon>
        <taxon>Betaproteobacteria</taxon>
        <taxon>Neisseriales</taxon>
        <taxon>Neisseriaceae</taxon>
        <taxon>Neisseria</taxon>
    </lineage>
</organism>
<dbReference type="SUPFAM" id="SSF46785">
    <property type="entry name" value="Winged helix' DNA-binding domain"/>
    <property type="match status" value="1"/>
</dbReference>
<evidence type="ECO:0000259" key="5">
    <source>
        <dbReference type="Pfam" id="PF21212"/>
    </source>
</evidence>
<evidence type="ECO:0000256" key="3">
    <source>
        <dbReference type="ARBA" id="ARBA00022691"/>
    </source>
</evidence>
<dbReference type="Gene3D" id="1.20.58.1390">
    <property type="match status" value="1"/>
</dbReference>
<keyword evidence="3" id="KW-0949">S-adenosyl-L-methionine</keyword>
<dbReference type="Proteomes" id="UP000193303">
    <property type="component" value="Unassembled WGS sequence"/>
</dbReference>
<feature type="domain" description="O-methyltransferase C-terminal" evidence="4">
    <location>
        <begin position="176"/>
        <end position="324"/>
    </location>
</feature>
<dbReference type="CDD" id="cd02440">
    <property type="entry name" value="AdoMet_MTases"/>
    <property type="match status" value="1"/>
</dbReference>
<dbReference type="PANTHER" id="PTHR43712">
    <property type="entry name" value="PUTATIVE (AFU_ORTHOLOGUE AFUA_4G14580)-RELATED"/>
    <property type="match status" value="1"/>
</dbReference>
<dbReference type="GO" id="GO:0008171">
    <property type="term" value="F:O-methyltransferase activity"/>
    <property type="evidence" value="ECO:0007669"/>
    <property type="project" value="InterPro"/>
</dbReference>
<name>A0A1X3DLE8_9NEIS</name>
<dbReference type="InterPro" id="IPR036390">
    <property type="entry name" value="WH_DNA-bd_sf"/>
</dbReference>
<feature type="domain" description="BVU-1015-like N-terminal dimerisation-like" evidence="5">
    <location>
        <begin position="22"/>
        <end position="93"/>
    </location>
</feature>
<dbReference type="GO" id="GO:0032259">
    <property type="term" value="P:methylation"/>
    <property type="evidence" value="ECO:0007669"/>
    <property type="project" value="UniProtKB-KW"/>
</dbReference>
<dbReference type="InterPro" id="IPR029063">
    <property type="entry name" value="SAM-dependent_MTases_sf"/>
</dbReference>
<evidence type="ECO:0000256" key="2">
    <source>
        <dbReference type="ARBA" id="ARBA00022679"/>
    </source>
</evidence>
<dbReference type="Pfam" id="PF21212">
    <property type="entry name" value="Dimerisation2-like_dom"/>
    <property type="match status" value="1"/>
</dbReference>
<dbReference type="Gene3D" id="1.10.10.10">
    <property type="entry name" value="Winged helix-like DNA-binding domain superfamily/Winged helix DNA-binding domain"/>
    <property type="match status" value="1"/>
</dbReference>
<evidence type="ECO:0000313" key="6">
    <source>
        <dbReference type="EMBL" id="OSI24945.1"/>
    </source>
</evidence>
<dbReference type="STRING" id="1931275.BV914_01305"/>
<dbReference type="Gene3D" id="3.40.50.150">
    <property type="entry name" value="Vaccinia Virus protein VP39"/>
    <property type="match status" value="1"/>
</dbReference>
<dbReference type="Pfam" id="PF00891">
    <property type="entry name" value="Methyltransf_2"/>
    <property type="match status" value="1"/>
</dbReference>
<dbReference type="PANTHER" id="PTHR43712:SF2">
    <property type="entry name" value="O-METHYLTRANSFERASE CICE"/>
    <property type="match status" value="1"/>
</dbReference>
<evidence type="ECO:0000313" key="7">
    <source>
        <dbReference type="Proteomes" id="UP000193303"/>
    </source>
</evidence>
<reference evidence="7" key="1">
    <citation type="submission" date="2017-01" db="EMBL/GenBank/DDBJ databases">
        <authorList>
            <person name="Mah S.A."/>
            <person name="Swanson W.J."/>
            <person name="Moy G.W."/>
            <person name="Vacquier V.D."/>
        </authorList>
    </citation>
    <scope>NUCLEOTIDE SEQUENCE [LARGE SCALE GENOMIC DNA]</scope>
    <source>
        <strain evidence="7">124861</strain>
    </source>
</reference>
<gene>
    <name evidence="6" type="ORF">BV912_00775</name>
</gene>
<dbReference type="PROSITE" id="PS51683">
    <property type="entry name" value="SAM_OMT_II"/>
    <property type="match status" value="1"/>
</dbReference>